<reference evidence="1" key="1">
    <citation type="submission" date="2014-05" db="EMBL/GenBank/DDBJ databases">
        <authorList>
            <person name="Chronopoulou M."/>
        </authorList>
    </citation>
    <scope>NUCLEOTIDE SEQUENCE</scope>
    <source>
        <tissue evidence="1">Whole organism</tissue>
    </source>
</reference>
<accession>A0A0K2UHI7</accession>
<protein>
    <submittedName>
        <fullName evidence="1">Uncharacterized protein</fullName>
    </submittedName>
</protein>
<feature type="non-terminal residue" evidence="1">
    <location>
        <position position="1"/>
    </location>
</feature>
<organism evidence="1">
    <name type="scientific">Lepeophtheirus salmonis</name>
    <name type="common">Salmon louse</name>
    <name type="synonym">Caligus salmonis</name>
    <dbReference type="NCBI Taxonomy" id="72036"/>
    <lineage>
        <taxon>Eukaryota</taxon>
        <taxon>Metazoa</taxon>
        <taxon>Ecdysozoa</taxon>
        <taxon>Arthropoda</taxon>
        <taxon>Crustacea</taxon>
        <taxon>Multicrustacea</taxon>
        <taxon>Hexanauplia</taxon>
        <taxon>Copepoda</taxon>
        <taxon>Siphonostomatoida</taxon>
        <taxon>Caligidae</taxon>
        <taxon>Lepeophtheirus</taxon>
    </lineage>
</organism>
<evidence type="ECO:0000313" key="1">
    <source>
        <dbReference type="EMBL" id="CDW37402.1"/>
    </source>
</evidence>
<dbReference type="AlphaFoldDB" id="A0A0K2UHI7"/>
<proteinExistence type="predicted"/>
<name>A0A0K2UHI7_LEPSM</name>
<dbReference type="EMBL" id="HACA01020041">
    <property type="protein sequence ID" value="CDW37402.1"/>
    <property type="molecule type" value="Transcribed_RNA"/>
</dbReference>
<sequence>KISSLKFKVLQHLNINKFYLIHIYFLRGGGGDCQEYSLFKSIKTHNRTLAITPYSTTNRVVKKLNSERCVN</sequence>